<feature type="transmembrane region" description="Helical" evidence="1">
    <location>
        <begin position="103"/>
        <end position="125"/>
    </location>
</feature>
<dbReference type="Proteomes" id="UP000807769">
    <property type="component" value="Unassembled WGS sequence"/>
</dbReference>
<evidence type="ECO:0000313" key="2">
    <source>
        <dbReference type="EMBL" id="KAG1814289.1"/>
    </source>
</evidence>
<keyword evidence="1" id="KW-0812">Transmembrane</keyword>
<organism evidence="2 3">
    <name type="scientific">Suillus subaureus</name>
    <dbReference type="NCBI Taxonomy" id="48587"/>
    <lineage>
        <taxon>Eukaryota</taxon>
        <taxon>Fungi</taxon>
        <taxon>Dikarya</taxon>
        <taxon>Basidiomycota</taxon>
        <taxon>Agaricomycotina</taxon>
        <taxon>Agaricomycetes</taxon>
        <taxon>Agaricomycetidae</taxon>
        <taxon>Boletales</taxon>
        <taxon>Suillineae</taxon>
        <taxon>Suillaceae</taxon>
        <taxon>Suillus</taxon>
    </lineage>
</organism>
<comment type="caution">
    <text evidence="2">The sequence shown here is derived from an EMBL/GenBank/DDBJ whole genome shotgun (WGS) entry which is preliminary data.</text>
</comment>
<reference evidence="2" key="1">
    <citation type="journal article" date="2020" name="New Phytol.">
        <title>Comparative genomics reveals dynamic genome evolution in host specialist ectomycorrhizal fungi.</title>
        <authorList>
            <person name="Lofgren L.A."/>
            <person name="Nguyen N.H."/>
            <person name="Vilgalys R."/>
            <person name="Ruytinx J."/>
            <person name="Liao H.L."/>
            <person name="Branco S."/>
            <person name="Kuo A."/>
            <person name="LaButti K."/>
            <person name="Lipzen A."/>
            <person name="Andreopoulos W."/>
            <person name="Pangilinan J."/>
            <person name="Riley R."/>
            <person name="Hundley H."/>
            <person name="Na H."/>
            <person name="Barry K."/>
            <person name="Grigoriev I.V."/>
            <person name="Stajich J.E."/>
            <person name="Kennedy P.G."/>
        </authorList>
    </citation>
    <scope>NUCLEOTIDE SEQUENCE</scope>
    <source>
        <strain evidence="2">MN1</strain>
    </source>
</reference>
<feature type="transmembrane region" description="Helical" evidence="1">
    <location>
        <begin position="38"/>
        <end position="63"/>
    </location>
</feature>
<evidence type="ECO:0000256" key="1">
    <source>
        <dbReference type="SAM" id="Phobius"/>
    </source>
</evidence>
<accession>A0A9P7E9D1</accession>
<proteinExistence type="predicted"/>
<protein>
    <submittedName>
        <fullName evidence="2">Uncharacterized protein</fullName>
    </submittedName>
</protein>
<dbReference type="GeneID" id="64637028"/>
<keyword evidence="1" id="KW-1133">Transmembrane helix</keyword>
<dbReference type="EMBL" id="JABBWG010000021">
    <property type="protein sequence ID" value="KAG1814289.1"/>
    <property type="molecule type" value="Genomic_DNA"/>
</dbReference>
<evidence type="ECO:0000313" key="3">
    <source>
        <dbReference type="Proteomes" id="UP000807769"/>
    </source>
</evidence>
<dbReference type="AlphaFoldDB" id="A0A9P7E9D1"/>
<gene>
    <name evidence="2" type="ORF">BJ212DRAFT_362566</name>
</gene>
<keyword evidence="3" id="KW-1185">Reference proteome</keyword>
<sequence length="161" mass="17545">MTGAFLAFAFAENASIGCSYLNLMLRPFVIWRGFKCIRIFLVLATIGHWIILLRVILAFPVVKSSATWTILRNQGIIYVLIACLANIIPSVVASLNLNPAMNVVFATPACVVSTIASSRIVVAFLDVQSNAPMEETNNRGVLLTTVLTLPTVSVMNTQNFI</sequence>
<keyword evidence="1" id="KW-0472">Membrane</keyword>
<dbReference type="RefSeq" id="XP_041191750.1">
    <property type="nucleotide sequence ID" value="XM_041343012.1"/>
</dbReference>
<dbReference type="OrthoDB" id="2742220at2759"/>
<feature type="transmembrane region" description="Helical" evidence="1">
    <location>
        <begin position="75"/>
        <end position="97"/>
    </location>
</feature>
<name>A0A9P7E9D1_9AGAM</name>